<feature type="compositionally biased region" description="Basic residues" evidence="1">
    <location>
        <begin position="51"/>
        <end position="61"/>
    </location>
</feature>
<organism evidence="2 3">
    <name type="scientific">Ensete ventricosum</name>
    <name type="common">Abyssinian banana</name>
    <name type="synonym">Musa ensete</name>
    <dbReference type="NCBI Taxonomy" id="4639"/>
    <lineage>
        <taxon>Eukaryota</taxon>
        <taxon>Viridiplantae</taxon>
        <taxon>Streptophyta</taxon>
        <taxon>Embryophyta</taxon>
        <taxon>Tracheophyta</taxon>
        <taxon>Spermatophyta</taxon>
        <taxon>Magnoliopsida</taxon>
        <taxon>Liliopsida</taxon>
        <taxon>Zingiberales</taxon>
        <taxon>Musaceae</taxon>
        <taxon>Ensete</taxon>
    </lineage>
</organism>
<reference evidence="2 3" key="1">
    <citation type="journal article" date="2014" name="Agronomy (Basel)">
        <title>A Draft Genome Sequence for Ensete ventricosum, the Drought-Tolerant Tree Against Hunger.</title>
        <authorList>
            <person name="Harrison J."/>
            <person name="Moore K.A."/>
            <person name="Paszkiewicz K."/>
            <person name="Jones T."/>
            <person name="Grant M."/>
            <person name="Ambacheew D."/>
            <person name="Muzemil S."/>
            <person name="Studholme D.J."/>
        </authorList>
    </citation>
    <scope>NUCLEOTIDE SEQUENCE [LARGE SCALE GENOMIC DNA]</scope>
</reference>
<evidence type="ECO:0000313" key="3">
    <source>
        <dbReference type="Proteomes" id="UP000287651"/>
    </source>
</evidence>
<name>A0A426ZWP2_ENSVE</name>
<evidence type="ECO:0000313" key="2">
    <source>
        <dbReference type="EMBL" id="RRT68429.1"/>
    </source>
</evidence>
<feature type="compositionally biased region" description="Polar residues" evidence="1">
    <location>
        <begin position="68"/>
        <end position="97"/>
    </location>
</feature>
<feature type="region of interest" description="Disordered" evidence="1">
    <location>
        <begin position="1"/>
        <end position="117"/>
    </location>
</feature>
<protein>
    <submittedName>
        <fullName evidence="2">Uncharacterized protein</fullName>
    </submittedName>
</protein>
<dbReference type="AlphaFoldDB" id="A0A426ZWP2"/>
<dbReference type="EMBL" id="AMZH03004702">
    <property type="protein sequence ID" value="RRT68429.1"/>
    <property type="molecule type" value="Genomic_DNA"/>
</dbReference>
<comment type="caution">
    <text evidence="2">The sequence shown here is derived from an EMBL/GenBank/DDBJ whole genome shotgun (WGS) entry which is preliminary data.</text>
</comment>
<accession>A0A426ZWP2</accession>
<evidence type="ECO:0000256" key="1">
    <source>
        <dbReference type="SAM" id="MobiDB-lite"/>
    </source>
</evidence>
<proteinExistence type="predicted"/>
<dbReference type="Proteomes" id="UP000287651">
    <property type="component" value="Unassembled WGS sequence"/>
</dbReference>
<feature type="compositionally biased region" description="Basic and acidic residues" evidence="1">
    <location>
        <begin position="9"/>
        <end position="20"/>
    </location>
</feature>
<feature type="compositionally biased region" description="Basic and acidic residues" evidence="1">
    <location>
        <begin position="30"/>
        <end position="43"/>
    </location>
</feature>
<sequence length="117" mass="12532">MNDLGPGSLKEHSVEKKSVVEHPAQATGKKLAEEHPARTEDAKQSAASGRSHPRRRSRRPFHAGVAAGSQSGSEPSPNRRPASTVSRPSTPEITDSTLGIADRQSDRRPSTLEFAAE</sequence>
<gene>
    <name evidence="2" type="ORF">B296_00035795</name>
</gene>